<evidence type="ECO:0000313" key="3">
    <source>
        <dbReference type="EMBL" id="SEH61832.1"/>
    </source>
</evidence>
<dbReference type="OrthoDB" id="7442at2157"/>
<protein>
    <submittedName>
        <fullName evidence="3">Enoyl-(Acyl carrier protein) reductase</fullName>
    </submittedName>
</protein>
<dbReference type="AlphaFoldDB" id="A0A1H6JLU5"/>
<evidence type="ECO:0000256" key="2">
    <source>
        <dbReference type="ARBA" id="ARBA00023002"/>
    </source>
</evidence>
<dbReference type="EMBL" id="FNWU01000013">
    <property type="protein sequence ID" value="SEH61832.1"/>
    <property type="molecule type" value="Genomic_DNA"/>
</dbReference>
<keyword evidence="4" id="KW-1185">Reference proteome</keyword>
<dbReference type="InterPro" id="IPR036291">
    <property type="entry name" value="NAD(P)-bd_dom_sf"/>
</dbReference>
<dbReference type="Proteomes" id="UP000199215">
    <property type="component" value="Unassembled WGS sequence"/>
</dbReference>
<organism evidence="3 4">
    <name type="scientific">Halopenitus malekzadehii</name>
    <dbReference type="NCBI Taxonomy" id="1267564"/>
    <lineage>
        <taxon>Archaea</taxon>
        <taxon>Methanobacteriati</taxon>
        <taxon>Methanobacteriota</taxon>
        <taxon>Stenosarchaea group</taxon>
        <taxon>Halobacteria</taxon>
        <taxon>Halobacteriales</taxon>
        <taxon>Haloferacaceae</taxon>
        <taxon>Halopenitus</taxon>
    </lineage>
</organism>
<dbReference type="Gene3D" id="3.40.50.720">
    <property type="entry name" value="NAD(P)-binding Rossmann-like Domain"/>
    <property type="match status" value="1"/>
</dbReference>
<dbReference type="InterPro" id="IPR051122">
    <property type="entry name" value="SDR_DHRS6-like"/>
</dbReference>
<dbReference type="InterPro" id="IPR002347">
    <property type="entry name" value="SDR_fam"/>
</dbReference>
<evidence type="ECO:0000313" key="4">
    <source>
        <dbReference type="Proteomes" id="UP000199215"/>
    </source>
</evidence>
<reference evidence="3 4" key="1">
    <citation type="submission" date="2016-10" db="EMBL/GenBank/DDBJ databases">
        <authorList>
            <person name="de Groot N.N."/>
        </authorList>
    </citation>
    <scope>NUCLEOTIDE SEQUENCE [LARGE SCALE GENOMIC DNA]</scope>
    <source>
        <strain evidence="3 4">IBRC-M10418</strain>
    </source>
</reference>
<name>A0A1H6JLU5_9EURY</name>
<dbReference type="SUPFAM" id="SSF51735">
    <property type="entry name" value="NAD(P)-binding Rossmann-fold domains"/>
    <property type="match status" value="1"/>
</dbReference>
<comment type="similarity">
    <text evidence="1">Belongs to the short-chain dehydrogenases/reductases (SDR) family.</text>
</comment>
<dbReference type="PANTHER" id="PTHR43477:SF1">
    <property type="entry name" value="DIHYDROANTICAPSIN 7-DEHYDROGENASE"/>
    <property type="match status" value="1"/>
</dbReference>
<proteinExistence type="inferred from homology"/>
<dbReference type="PRINTS" id="PR00081">
    <property type="entry name" value="GDHRDH"/>
</dbReference>
<keyword evidence="2" id="KW-0560">Oxidoreductase</keyword>
<dbReference type="GO" id="GO:0016491">
    <property type="term" value="F:oxidoreductase activity"/>
    <property type="evidence" value="ECO:0007669"/>
    <property type="project" value="UniProtKB-KW"/>
</dbReference>
<dbReference type="Pfam" id="PF13561">
    <property type="entry name" value="adh_short_C2"/>
    <property type="match status" value="1"/>
</dbReference>
<dbReference type="STRING" id="1267564.SAMN05192561_11347"/>
<gene>
    <name evidence="3" type="ORF">SAMN05192561_11347</name>
</gene>
<sequence length="139" mass="15029">MSGKRGCVVRPLCVRTSRFRPTRVVAFGDLLGEVVAVRFLAVSGVQVGVLGLTKTAALETADVDVRVNAVCPWFIETPLLEEGGITSDPEVRKQIEGRHAMNRLGRPEEVATAVTWLWSDEASFVTGEALDVDGGYLSQ</sequence>
<dbReference type="PANTHER" id="PTHR43477">
    <property type="entry name" value="DIHYDROANTICAPSIN 7-DEHYDROGENASE"/>
    <property type="match status" value="1"/>
</dbReference>
<evidence type="ECO:0000256" key="1">
    <source>
        <dbReference type="ARBA" id="ARBA00006484"/>
    </source>
</evidence>
<accession>A0A1H6JLU5</accession>